<keyword evidence="14" id="KW-1185">Reference proteome</keyword>
<proteinExistence type="inferred from homology"/>
<evidence type="ECO:0000256" key="4">
    <source>
        <dbReference type="ARBA" id="ARBA00022679"/>
    </source>
</evidence>
<dbReference type="InterPro" id="IPR014721">
    <property type="entry name" value="Ribsml_uS5_D2-typ_fold_subgr"/>
</dbReference>
<reference evidence="13" key="1">
    <citation type="submission" date="2021-10" db="EMBL/GenBank/DDBJ databases">
        <title>The complete genome sequence of Leeia sp. TBRC 13508.</title>
        <authorList>
            <person name="Charoenyingcharoen P."/>
            <person name="Yukphan P."/>
        </authorList>
    </citation>
    <scope>NUCLEOTIDE SEQUENCE</scope>
    <source>
        <strain evidence="13">TBRC 13508</strain>
    </source>
</reference>
<keyword evidence="7 10" id="KW-0067">ATP-binding</keyword>
<evidence type="ECO:0000256" key="5">
    <source>
        <dbReference type="ARBA" id="ARBA00022741"/>
    </source>
</evidence>
<feature type="domain" description="GHMP kinase C-terminal" evidence="12">
    <location>
        <begin position="198"/>
        <end position="263"/>
    </location>
</feature>
<evidence type="ECO:0000313" key="13">
    <source>
        <dbReference type="EMBL" id="MCB6182517.1"/>
    </source>
</evidence>
<evidence type="ECO:0000256" key="10">
    <source>
        <dbReference type="HAMAP-Rule" id="MF_00061"/>
    </source>
</evidence>
<dbReference type="Pfam" id="PF00288">
    <property type="entry name" value="GHMP_kinases_N"/>
    <property type="match status" value="1"/>
</dbReference>
<keyword evidence="5 10" id="KW-0547">Nucleotide-binding</keyword>
<evidence type="ECO:0000256" key="9">
    <source>
        <dbReference type="ARBA" id="ARBA00032554"/>
    </source>
</evidence>
<dbReference type="InterPro" id="IPR020568">
    <property type="entry name" value="Ribosomal_Su5_D2-typ_SF"/>
</dbReference>
<keyword evidence="8 10" id="KW-0414">Isoprene biosynthesis</keyword>
<evidence type="ECO:0000313" key="14">
    <source>
        <dbReference type="Proteomes" id="UP001165395"/>
    </source>
</evidence>
<organism evidence="13 14">
    <name type="scientific">Leeia speluncae</name>
    <dbReference type="NCBI Taxonomy" id="2884804"/>
    <lineage>
        <taxon>Bacteria</taxon>
        <taxon>Pseudomonadati</taxon>
        <taxon>Pseudomonadota</taxon>
        <taxon>Betaproteobacteria</taxon>
        <taxon>Neisseriales</taxon>
        <taxon>Leeiaceae</taxon>
        <taxon>Leeia</taxon>
    </lineage>
</organism>
<comment type="caution">
    <text evidence="13">The sequence shown here is derived from an EMBL/GenBank/DDBJ whole genome shotgun (WGS) entry which is preliminary data.</text>
</comment>
<dbReference type="Gene3D" id="3.30.70.890">
    <property type="entry name" value="GHMP kinase, C-terminal domain"/>
    <property type="match status" value="1"/>
</dbReference>
<dbReference type="InterPro" id="IPR036554">
    <property type="entry name" value="GHMP_kinase_C_sf"/>
</dbReference>
<dbReference type="EC" id="2.7.1.148" evidence="2 10"/>
<feature type="active site" evidence="10">
    <location>
        <position position="10"/>
    </location>
</feature>
<feature type="domain" description="GHMP kinase N-terminal" evidence="11">
    <location>
        <begin position="66"/>
        <end position="142"/>
    </location>
</feature>
<dbReference type="PANTHER" id="PTHR43527">
    <property type="entry name" value="4-DIPHOSPHOCYTIDYL-2-C-METHYL-D-ERYTHRITOL KINASE, CHLOROPLASTIC"/>
    <property type="match status" value="1"/>
</dbReference>
<sequence>MHHIFPSPAKINLFLHVTGRRDDGYHLLQTAFTFIDLIDEVKINVREDGQLLSSQPLDGIPFENDLCYKAALLLKTYTGSTLGADIAVNKNIPMGGGLGGGSSNAATVLIALNLLWNTNLDNETLQRLGLQLGADVPIFIFGHSAFAEGIGEKLQKIEVPEKYYLLAMPQVNVPTVEIFKDPLLTRDTPTIIMPDFRECTQQSLKNDLQPIACKQFKEVAEAVELLSQFGKAIMTGSGACVFVEFDDQQTAESAKKILPKHLPSKVVRGYNSHPLHSMAKTA</sequence>
<comment type="catalytic activity">
    <reaction evidence="10">
        <text>4-CDP-2-C-methyl-D-erythritol + ATP = 4-CDP-2-C-methyl-D-erythritol 2-phosphate + ADP + H(+)</text>
        <dbReference type="Rhea" id="RHEA:18437"/>
        <dbReference type="ChEBI" id="CHEBI:15378"/>
        <dbReference type="ChEBI" id="CHEBI:30616"/>
        <dbReference type="ChEBI" id="CHEBI:57823"/>
        <dbReference type="ChEBI" id="CHEBI:57919"/>
        <dbReference type="ChEBI" id="CHEBI:456216"/>
        <dbReference type="EC" id="2.7.1.148"/>
    </reaction>
</comment>
<gene>
    <name evidence="10 13" type="primary">ispE</name>
    <name evidence="13" type="ORF">LIN78_03000</name>
</gene>
<dbReference type="NCBIfam" id="TIGR00154">
    <property type="entry name" value="ispE"/>
    <property type="match status" value="1"/>
</dbReference>
<comment type="function">
    <text evidence="10">Catalyzes the phosphorylation of the position 2 hydroxy group of 4-diphosphocytidyl-2C-methyl-D-erythritol.</text>
</comment>
<dbReference type="HAMAP" id="MF_00061">
    <property type="entry name" value="IspE"/>
    <property type="match status" value="1"/>
</dbReference>
<dbReference type="SUPFAM" id="SSF55060">
    <property type="entry name" value="GHMP Kinase, C-terminal domain"/>
    <property type="match status" value="1"/>
</dbReference>
<dbReference type="PANTHER" id="PTHR43527:SF2">
    <property type="entry name" value="4-DIPHOSPHOCYTIDYL-2-C-METHYL-D-ERYTHRITOL KINASE, CHLOROPLASTIC"/>
    <property type="match status" value="1"/>
</dbReference>
<dbReference type="Proteomes" id="UP001165395">
    <property type="component" value="Unassembled WGS sequence"/>
</dbReference>
<comment type="pathway">
    <text evidence="10">Isoprenoid biosynthesis; isopentenyl diphosphate biosynthesis via DXP pathway; isopentenyl diphosphate from 1-deoxy-D-xylulose 5-phosphate: step 3/6.</text>
</comment>
<dbReference type="GO" id="GO:0050515">
    <property type="term" value="F:4-(cytidine 5'-diphospho)-2-C-methyl-D-erythritol kinase activity"/>
    <property type="evidence" value="ECO:0007669"/>
    <property type="project" value="UniProtKB-EC"/>
</dbReference>
<keyword evidence="6 10" id="KW-0418">Kinase</keyword>
<evidence type="ECO:0000259" key="12">
    <source>
        <dbReference type="Pfam" id="PF08544"/>
    </source>
</evidence>
<dbReference type="InterPro" id="IPR006204">
    <property type="entry name" value="GHMP_kinase_N_dom"/>
</dbReference>
<keyword evidence="4 10" id="KW-0808">Transferase</keyword>
<comment type="similarity">
    <text evidence="1 10">Belongs to the GHMP kinase family. IspE subfamily.</text>
</comment>
<feature type="binding site" evidence="10">
    <location>
        <begin position="93"/>
        <end position="103"/>
    </location>
    <ligand>
        <name>ATP</name>
        <dbReference type="ChEBI" id="CHEBI:30616"/>
    </ligand>
</feature>
<dbReference type="EMBL" id="JAJBZT010000002">
    <property type="protein sequence ID" value="MCB6182517.1"/>
    <property type="molecule type" value="Genomic_DNA"/>
</dbReference>
<evidence type="ECO:0000256" key="8">
    <source>
        <dbReference type="ARBA" id="ARBA00023229"/>
    </source>
</evidence>
<dbReference type="SUPFAM" id="SSF54211">
    <property type="entry name" value="Ribosomal protein S5 domain 2-like"/>
    <property type="match status" value="1"/>
</dbReference>
<accession>A0ABS8D2X6</accession>
<evidence type="ECO:0000256" key="7">
    <source>
        <dbReference type="ARBA" id="ARBA00022840"/>
    </source>
</evidence>
<dbReference type="Gene3D" id="3.30.230.10">
    <property type="match status" value="1"/>
</dbReference>
<dbReference type="RefSeq" id="WP_227178329.1">
    <property type="nucleotide sequence ID" value="NZ_JAJBZT010000002.1"/>
</dbReference>
<evidence type="ECO:0000259" key="11">
    <source>
        <dbReference type="Pfam" id="PF00288"/>
    </source>
</evidence>
<dbReference type="PIRSF" id="PIRSF010376">
    <property type="entry name" value="IspE"/>
    <property type="match status" value="1"/>
</dbReference>
<dbReference type="InterPro" id="IPR004424">
    <property type="entry name" value="IspE"/>
</dbReference>
<evidence type="ECO:0000256" key="1">
    <source>
        <dbReference type="ARBA" id="ARBA00009684"/>
    </source>
</evidence>
<evidence type="ECO:0000256" key="6">
    <source>
        <dbReference type="ARBA" id="ARBA00022777"/>
    </source>
</evidence>
<feature type="active site" evidence="10">
    <location>
        <position position="135"/>
    </location>
</feature>
<name>A0ABS8D2X6_9NEIS</name>
<evidence type="ECO:0000256" key="2">
    <source>
        <dbReference type="ARBA" id="ARBA00012052"/>
    </source>
</evidence>
<dbReference type="Pfam" id="PF08544">
    <property type="entry name" value="GHMP_kinases_C"/>
    <property type="match status" value="1"/>
</dbReference>
<dbReference type="InterPro" id="IPR013750">
    <property type="entry name" value="GHMP_kinase_C_dom"/>
</dbReference>
<protein>
    <recommendedName>
        <fullName evidence="3 10">4-diphosphocytidyl-2-C-methyl-D-erythritol kinase</fullName>
        <shortName evidence="10">CMK</shortName>
        <ecNumber evidence="2 10">2.7.1.148</ecNumber>
    </recommendedName>
    <alternativeName>
        <fullName evidence="9 10">4-(cytidine-5'-diphospho)-2-C-methyl-D-erythritol kinase</fullName>
    </alternativeName>
</protein>
<evidence type="ECO:0000256" key="3">
    <source>
        <dbReference type="ARBA" id="ARBA00017473"/>
    </source>
</evidence>